<dbReference type="EMBL" id="FNHL01000003">
    <property type="protein sequence ID" value="SDM84008.1"/>
    <property type="molecule type" value="Genomic_DNA"/>
</dbReference>
<feature type="transmembrane region" description="Helical" evidence="1">
    <location>
        <begin position="139"/>
        <end position="159"/>
    </location>
</feature>
<feature type="transmembrane region" description="Helical" evidence="1">
    <location>
        <begin position="33"/>
        <end position="51"/>
    </location>
</feature>
<dbReference type="AlphaFoldDB" id="A0A1G9WHJ2"/>
<organism evidence="2 3">
    <name type="scientific">Halogranum gelatinilyticum</name>
    <dbReference type="NCBI Taxonomy" id="660521"/>
    <lineage>
        <taxon>Archaea</taxon>
        <taxon>Methanobacteriati</taxon>
        <taxon>Methanobacteriota</taxon>
        <taxon>Stenosarchaea group</taxon>
        <taxon>Halobacteria</taxon>
        <taxon>Halobacteriales</taxon>
        <taxon>Haloferacaceae</taxon>
    </lineage>
</organism>
<evidence type="ECO:0000256" key="1">
    <source>
        <dbReference type="SAM" id="Phobius"/>
    </source>
</evidence>
<accession>A0A1G9WHJ2</accession>
<evidence type="ECO:0000313" key="3">
    <source>
        <dbReference type="Proteomes" id="UP000199451"/>
    </source>
</evidence>
<feature type="transmembrane region" description="Helical" evidence="1">
    <location>
        <begin position="106"/>
        <end position="127"/>
    </location>
</feature>
<sequence>MQSGSLSAFAKAREEIQLWPAATAAFYFTVNDSPWVLILFMMLTVAGAITYKMHEALREALTNRNRFSDVRNRNSRNKIKNETNPFVVGFEVWDATRPDNKVIRTLAVAGMATNLVAGGCLFIWLFLRLIGPVSPSITGVGLLSLPLLIAAMMASSIVWSS</sequence>
<protein>
    <submittedName>
        <fullName evidence="2">Uncharacterized protein</fullName>
    </submittedName>
</protein>
<keyword evidence="1" id="KW-1133">Transmembrane helix</keyword>
<keyword evidence="1" id="KW-0812">Transmembrane</keyword>
<gene>
    <name evidence="2" type="ORF">SAMN04487949_2764</name>
</gene>
<keyword evidence="3" id="KW-1185">Reference proteome</keyword>
<reference evidence="3" key="1">
    <citation type="submission" date="2016-10" db="EMBL/GenBank/DDBJ databases">
        <authorList>
            <person name="Varghese N."/>
            <person name="Submissions S."/>
        </authorList>
    </citation>
    <scope>NUCLEOTIDE SEQUENCE [LARGE SCALE GENOMIC DNA]</scope>
    <source>
        <strain evidence="3">CGMCC 1.10119</strain>
    </source>
</reference>
<name>A0A1G9WHJ2_9EURY</name>
<evidence type="ECO:0000313" key="2">
    <source>
        <dbReference type="EMBL" id="SDM84008.1"/>
    </source>
</evidence>
<keyword evidence="1" id="KW-0472">Membrane</keyword>
<dbReference type="STRING" id="660521.SAMN04487949_2764"/>
<dbReference type="Proteomes" id="UP000199451">
    <property type="component" value="Unassembled WGS sequence"/>
</dbReference>
<dbReference type="RefSeq" id="WP_139173348.1">
    <property type="nucleotide sequence ID" value="NZ_FNHL01000003.1"/>
</dbReference>
<proteinExistence type="predicted"/>